<protein>
    <recommendedName>
        <fullName evidence="3">F-box domain-containing protein</fullName>
    </recommendedName>
</protein>
<dbReference type="SUPFAM" id="SSF52047">
    <property type="entry name" value="RNI-like"/>
    <property type="match status" value="1"/>
</dbReference>
<proteinExistence type="predicted"/>
<dbReference type="Gene3D" id="3.80.10.10">
    <property type="entry name" value="Ribonuclease Inhibitor"/>
    <property type="match status" value="1"/>
</dbReference>
<accession>A0AAW0C2W4</accession>
<evidence type="ECO:0000313" key="2">
    <source>
        <dbReference type="Proteomes" id="UP001383192"/>
    </source>
</evidence>
<evidence type="ECO:0000313" key="1">
    <source>
        <dbReference type="EMBL" id="KAK7033600.1"/>
    </source>
</evidence>
<reference evidence="1 2" key="1">
    <citation type="submission" date="2024-01" db="EMBL/GenBank/DDBJ databases">
        <title>A draft genome for a cacao thread blight-causing isolate of Paramarasmius palmivorus.</title>
        <authorList>
            <person name="Baruah I.K."/>
            <person name="Bukari Y."/>
            <person name="Amoako-Attah I."/>
            <person name="Meinhardt L.W."/>
            <person name="Bailey B.A."/>
            <person name="Cohen S.P."/>
        </authorList>
    </citation>
    <scope>NUCLEOTIDE SEQUENCE [LARGE SCALE GENOMIC DNA]</scope>
    <source>
        <strain evidence="1 2">GH-12</strain>
    </source>
</reference>
<dbReference type="Proteomes" id="UP001383192">
    <property type="component" value="Unassembled WGS sequence"/>
</dbReference>
<keyword evidence="2" id="KW-1185">Reference proteome</keyword>
<comment type="caution">
    <text evidence="1">The sequence shown here is derived from an EMBL/GenBank/DDBJ whole genome shotgun (WGS) entry which is preliminary data.</text>
</comment>
<gene>
    <name evidence="1" type="ORF">VNI00_012837</name>
</gene>
<dbReference type="InterPro" id="IPR032675">
    <property type="entry name" value="LRR_dom_sf"/>
</dbReference>
<sequence>MIKFPNELVQEIALQLDTGKDIKNLRLVNKTINSAAERVLWTTRHVMIRLSRDSTDAGMAILDECKRGWPAAPLIRKLRIVSLSPEWSPKYPWNTPTEPEDADVVKSASSRLPEVLPDALRVLKGLVSVQWSSTPNDECWIYDAVVEALASLPLLAIIVLGSGHRIPFPPLHKLRNGNIRKFCMRGLRPDVEFQRPFKYSMSELLHHNPNIVELDLGGNSSVTSLHFSSLFDEVHGNSIHLQTLTLGEVSIEPTPKMMSHLRSLHTLHLSGRHTSYSELWKALGLAGIALRCLTVYVTTTSGLPRILLWLTRTVTVPDR</sequence>
<dbReference type="EMBL" id="JAYKXP010000061">
    <property type="protein sequence ID" value="KAK7033600.1"/>
    <property type="molecule type" value="Genomic_DNA"/>
</dbReference>
<dbReference type="AlphaFoldDB" id="A0AAW0C2W4"/>
<name>A0AAW0C2W4_9AGAR</name>
<evidence type="ECO:0008006" key="3">
    <source>
        <dbReference type="Google" id="ProtNLM"/>
    </source>
</evidence>
<organism evidence="1 2">
    <name type="scientific">Paramarasmius palmivorus</name>
    <dbReference type="NCBI Taxonomy" id="297713"/>
    <lineage>
        <taxon>Eukaryota</taxon>
        <taxon>Fungi</taxon>
        <taxon>Dikarya</taxon>
        <taxon>Basidiomycota</taxon>
        <taxon>Agaricomycotina</taxon>
        <taxon>Agaricomycetes</taxon>
        <taxon>Agaricomycetidae</taxon>
        <taxon>Agaricales</taxon>
        <taxon>Marasmiineae</taxon>
        <taxon>Marasmiaceae</taxon>
        <taxon>Paramarasmius</taxon>
    </lineage>
</organism>